<feature type="binding site" evidence="8">
    <location>
        <position position="437"/>
    </location>
    <ligand>
        <name>Ca(2+)</name>
        <dbReference type="ChEBI" id="CHEBI:29108"/>
    </ligand>
</feature>
<keyword evidence="8" id="KW-0106">Calcium</keyword>
<dbReference type="NCBIfam" id="TIGR00649">
    <property type="entry name" value="MG423"/>
    <property type="match status" value="1"/>
</dbReference>
<dbReference type="GO" id="GO:0004534">
    <property type="term" value="F:5'-3' RNA exonuclease activity"/>
    <property type="evidence" value="ECO:0007669"/>
    <property type="project" value="UniProtKB-UniRule"/>
</dbReference>
<comment type="caution">
    <text evidence="10">The sequence shown here is derived from an EMBL/GenBank/DDBJ whole genome shotgun (WGS) entry which is preliminary data.</text>
</comment>
<feature type="binding site" evidence="7">
    <location>
        <begin position="357"/>
        <end position="361"/>
    </location>
    <ligand>
        <name>substrate</name>
    </ligand>
</feature>
<dbReference type="InterPro" id="IPR030854">
    <property type="entry name" value="RNase_J_bac"/>
</dbReference>
<dbReference type="Pfam" id="PF22505">
    <property type="entry name" value="RNase_J_b_CASP"/>
    <property type="match status" value="1"/>
</dbReference>
<feature type="binding site" evidence="8">
    <location>
        <position position="67"/>
    </location>
    <ligand>
        <name>Zn(2+)</name>
        <dbReference type="ChEBI" id="CHEBI:29105"/>
        <label>1</label>
        <note>catalytic</note>
    </ligand>
</feature>
<organism evidence="10 11">
    <name type="scientific">Candidatus Tagabacteria bacterium RIFCSPLOWO2_01_FULL_39_11</name>
    <dbReference type="NCBI Taxonomy" id="1802295"/>
    <lineage>
        <taxon>Bacteria</taxon>
        <taxon>Candidatus Tagaibacteriota</taxon>
    </lineage>
</organism>
<keyword evidence="1 5" id="KW-0963">Cytoplasm</keyword>
<dbReference type="InterPro" id="IPR004613">
    <property type="entry name" value="RNase_J"/>
</dbReference>
<evidence type="ECO:0000256" key="8">
    <source>
        <dbReference type="PIRSR" id="PIRSR004803-3"/>
    </source>
</evidence>
<dbReference type="AlphaFoldDB" id="A0A1G2LRN8"/>
<dbReference type="Gene3D" id="3.60.15.10">
    <property type="entry name" value="Ribonuclease Z/Hydroxyacylglutathione hydrolase-like"/>
    <property type="match status" value="1"/>
</dbReference>
<keyword evidence="3 5" id="KW-0269">Exonuclease</keyword>
<feature type="domain" description="Metallo-beta-lactamase" evidence="9">
    <location>
        <begin position="5"/>
        <end position="208"/>
    </location>
</feature>
<reference evidence="10 11" key="1">
    <citation type="journal article" date="2016" name="Nat. Commun.">
        <title>Thousands of microbial genomes shed light on interconnected biogeochemical processes in an aquifer system.</title>
        <authorList>
            <person name="Anantharaman K."/>
            <person name="Brown C.T."/>
            <person name="Hug L.A."/>
            <person name="Sharon I."/>
            <person name="Castelle C.J."/>
            <person name="Probst A.J."/>
            <person name="Thomas B.C."/>
            <person name="Singh A."/>
            <person name="Wilkins M.J."/>
            <person name="Karaoz U."/>
            <person name="Brodie E.L."/>
            <person name="Williams K.H."/>
            <person name="Hubbard S.S."/>
            <person name="Banfield J.F."/>
        </authorList>
    </citation>
    <scope>NUCLEOTIDE SEQUENCE [LARGE SCALE GENOMIC DNA]</scope>
</reference>
<dbReference type="GO" id="GO:0008270">
    <property type="term" value="F:zinc ion binding"/>
    <property type="evidence" value="ECO:0007669"/>
    <property type="project" value="InterPro"/>
</dbReference>
<feature type="binding site" evidence="8">
    <location>
        <position position="42"/>
    </location>
    <ligand>
        <name>Ca(2+)</name>
        <dbReference type="ChEBI" id="CHEBI:29108"/>
    </ligand>
</feature>
<keyword evidence="5" id="KW-0255">Endonuclease</keyword>
<dbReference type="SUPFAM" id="SSF56281">
    <property type="entry name" value="Metallo-hydrolase/oxidoreductase"/>
    <property type="match status" value="1"/>
</dbReference>
<feature type="binding site" evidence="8">
    <location>
        <position position="70"/>
    </location>
    <ligand>
        <name>Zn(2+)</name>
        <dbReference type="ChEBI" id="CHEBI:29105"/>
        <label>1</label>
        <note>catalytic</note>
    </ligand>
</feature>
<dbReference type="PANTHER" id="PTHR43694">
    <property type="entry name" value="RIBONUCLEASE J"/>
    <property type="match status" value="1"/>
</dbReference>
<dbReference type="Gene3D" id="3.40.50.10710">
    <property type="entry name" value="Metallo-hydrolase/oxidoreductase"/>
    <property type="match status" value="1"/>
</dbReference>
<keyword evidence="5" id="KW-0378">Hydrolase</keyword>
<dbReference type="InterPro" id="IPR042173">
    <property type="entry name" value="RNase_J_2"/>
</dbReference>
<evidence type="ECO:0000256" key="5">
    <source>
        <dbReference type="HAMAP-Rule" id="MF_01491"/>
    </source>
</evidence>
<dbReference type="Proteomes" id="UP000178302">
    <property type="component" value="Unassembled WGS sequence"/>
</dbReference>
<dbReference type="PANTHER" id="PTHR43694:SF1">
    <property type="entry name" value="RIBONUCLEASE J"/>
    <property type="match status" value="1"/>
</dbReference>
<dbReference type="InterPro" id="IPR041636">
    <property type="entry name" value="RNase_J_C"/>
</dbReference>
<comment type="cofactor">
    <cofactor evidence="8">
        <name>Ca(2+)</name>
        <dbReference type="ChEBI" id="CHEBI:29108"/>
    </cofactor>
    <text evidence="8">Binds 1 Ca(2+) cation per subunit. Seen in 1 crystal structure, it is not clear if it is physiologically important.</text>
</comment>
<comment type="function">
    <text evidence="5">An RNase that has 5'-3' exonuclease and possibly endonuclease activity. Involved in maturation of rRNA and in some organisms also mRNA maturation and/or decay.</text>
</comment>
<dbReference type="GO" id="GO:0003723">
    <property type="term" value="F:RNA binding"/>
    <property type="evidence" value="ECO:0007669"/>
    <property type="project" value="UniProtKB-UniRule"/>
</dbReference>
<feature type="active site" description="Proton donor" evidence="6">
    <location>
        <position position="188"/>
    </location>
</feature>
<dbReference type="HAMAP" id="MF_01491">
    <property type="entry name" value="RNase_J_bact"/>
    <property type="match status" value="1"/>
</dbReference>
<feature type="binding site" evidence="8">
    <location>
        <position position="156"/>
    </location>
    <ligand>
        <name>Zn(2+)</name>
        <dbReference type="ChEBI" id="CHEBI:29105"/>
        <label>1</label>
        <note>catalytic</note>
    </ligand>
</feature>
<comment type="caution">
    <text evidence="5">Lacks conserved residue(s) required for the propagation of feature annotation.</text>
</comment>
<dbReference type="PIRSF" id="PIRSF004803">
    <property type="entry name" value="RnjA"/>
    <property type="match status" value="1"/>
</dbReference>
<dbReference type="InterPro" id="IPR001279">
    <property type="entry name" value="Metallo-B-lactamas"/>
</dbReference>
<feature type="binding site" evidence="8">
    <location>
        <position position="69"/>
    </location>
    <ligand>
        <name>Zn(2+)</name>
        <dbReference type="ChEBI" id="CHEBI:29105"/>
        <label>1</label>
        <note>catalytic</note>
    </ligand>
</feature>
<feature type="binding site" evidence="8">
    <location>
        <position position="134"/>
    </location>
    <ligand>
        <name>Zn(2+)</name>
        <dbReference type="ChEBI" id="CHEBI:29105"/>
        <label>1</label>
        <note>catalytic</note>
    </ligand>
</feature>
<comment type="cofactor">
    <cofactor evidence="8">
        <name>Zn(2+)</name>
        <dbReference type="ChEBI" id="CHEBI:29105"/>
    </cofactor>
    <text evidence="8">Binds 2 Zn(2+) ions per subunit. It is not clear if Zn(2+) or Mg(2+) is physiologically important.</text>
</comment>
<keyword evidence="8" id="KW-0479">Metal-binding</keyword>
<comment type="similarity">
    <text evidence="5">Belongs to the metallo-beta-lactamase superfamily. RNA-metabolizing metallo-beta-lactamase-like family. Bacterial RNase J subfamily.</text>
</comment>
<evidence type="ECO:0000256" key="7">
    <source>
        <dbReference type="PIRSR" id="PIRSR004803-2"/>
    </source>
</evidence>
<dbReference type="EMBL" id="MHQZ01000015">
    <property type="protein sequence ID" value="OHA14257.1"/>
    <property type="molecule type" value="Genomic_DNA"/>
</dbReference>
<evidence type="ECO:0000259" key="9">
    <source>
        <dbReference type="SMART" id="SM00849"/>
    </source>
</evidence>
<dbReference type="Pfam" id="PF12706">
    <property type="entry name" value="Lactamase_B_2"/>
    <property type="match status" value="1"/>
</dbReference>
<dbReference type="InterPro" id="IPR055132">
    <property type="entry name" value="RNase_J_b_CASP"/>
</dbReference>
<name>A0A1G2LRN8_9BACT</name>
<evidence type="ECO:0000256" key="3">
    <source>
        <dbReference type="ARBA" id="ARBA00022839"/>
    </source>
</evidence>
<keyword evidence="2 5" id="KW-0540">Nuclease</keyword>
<feature type="binding site" evidence="8">
    <location>
        <position position="40"/>
    </location>
    <ligand>
        <name>Ca(2+)</name>
        <dbReference type="ChEBI" id="CHEBI:29108"/>
    </ligand>
</feature>
<keyword evidence="5" id="KW-0698">rRNA processing</keyword>
<evidence type="ECO:0000256" key="4">
    <source>
        <dbReference type="ARBA" id="ARBA00022884"/>
    </source>
</evidence>
<proteinExistence type="inferred from homology"/>
<keyword evidence="8" id="KW-0862">Zinc</keyword>
<dbReference type="SMART" id="SM00849">
    <property type="entry name" value="Lactamase_B"/>
    <property type="match status" value="1"/>
</dbReference>
<dbReference type="EC" id="3.1.-.-" evidence="5"/>
<feature type="active site" description="Proton acceptor" evidence="6">
    <location>
        <position position="361"/>
    </location>
</feature>
<feature type="binding site" evidence="8">
    <location>
        <position position="65"/>
    </location>
    <ligand>
        <name>Zn(2+)</name>
        <dbReference type="ChEBI" id="CHEBI:29105"/>
        <label>1</label>
        <note>catalytic</note>
    </ligand>
</feature>
<sequence>MEEVGRNMTYFEYCDHKSPHNGEIIIIDMGLQFPEENMPGIDYVVPNVSSLVPKKDKILGAIISHGHYDHIGAIPYINNKIGNPPIFTMPLTRGIILKRQEDFPHLPKLEIHQVSTEKPLKLGVFELEFFHVNHNIFDAVGTAVHSPVGTIIHTGDFKIDNNPVGDKPADYAKMAALSQKGITLLMSESTNAEKEGHSISEGAIRADLESIMEKSKGRVIVSTFSSLLSRVQQLVSLAEKYGRKVAFDGYSMKTNVAIANELGYLKFKKETLINVKDLDRYSPDKVMLICTGAQGEGSAVLMRIAQKEHRFVKLREGDAVIFSSSVVPGNERGVQSLKDVIYRQDAKVYHYQMMDIHAGGHGRAEDLKMMISLMHPKFFMPIYGNYYMLRLHAELAETVGIPKENMVIPSNGSVVKLSKDKIQLTNQTVDSSYVMVDGLGIGDVQEVVLRDRQMLSEDGIFVIIAAVDSSTGKVKGSPDIISRGFVYLRESKELLKSARIITRKVIEEATANMHPVNWDYIKNSVRDRVGKFLFQKTSRRPMVLPVVIEV</sequence>
<evidence type="ECO:0000256" key="6">
    <source>
        <dbReference type="PIRSR" id="PIRSR004803-1"/>
    </source>
</evidence>
<keyword evidence="4 5" id="KW-0694">RNA-binding</keyword>
<dbReference type="GO" id="GO:0004521">
    <property type="term" value="F:RNA endonuclease activity"/>
    <property type="evidence" value="ECO:0007669"/>
    <property type="project" value="UniProtKB-UniRule"/>
</dbReference>
<comment type="subcellular location">
    <subcellularLocation>
        <location evidence="5">Cytoplasm</location>
    </subcellularLocation>
</comment>
<evidence type="ECO:0000313" key="10">
    <source>
        <dbReference type="EMBL" id="OHA14257.1"/>
    </source>
</evidence>
<accession>A0A1G2LRN8</accession>
<dbReference type="Gene3D" id="3.10.20.580">
    <property type="match status" value="1"/>
</dbReference>
<evidence type="ECO:0000256" key="1">
    <source>
        <dbReference type="ARBA" id="ARBA00022490"/>
    </source>
</evidence>
<dbReference type="CDD" id="cd07714">
    <property type="entry name" value="RNaseJ_MBL-fold"/>
    <property type="match status" value="1"/>
</dbReference>
<dbReference type="GO" id="GO:0006364">
    <property type="term" value="P:rRNA processing"/>
    <property type="evidence" value="ECO:0007669"/>
    <property type="project" value="UniProtKB-UniRule"/>
</dbReference>
<dbReference type="GO" id="GO:0005737">
    <property type="term" value="C:cytoplasm"/>
    <property type="evidence" value="ECO:0007669"/>
    <property type="project" value="UniProtKB-SubCell"/>
</dbReference>
<protein>
    <recommendedName>
        <fullName evidence="5">Ribonuclease J</fullName>
        <shortName evidence="5">RNase J</shortName>
        <ecNumber evidence="5">3.1.-.-</ecNumber>
    </recommendedName>
</protein>
<evidence type="ECO:0000256" key="2">
    <source>
        <dbReference type="ARBA" id="ARBA00022722"/>
    </source>
</evidence>
<comment type="subunit">
    <text evidence="5">Homodimer, may be a subunit of the RNA degradosome.</text>
</comment>
<dbReference type="InterPro" id="IPR036866">
    <property type="entry name" value="RibonucZ/Hydroxyglut_hydro"/>
</dbReference>
<evidence type="ECO:0000313" key="11">
    <source>
        <dbReference type="Proteomes" id="UP000178302"/>
    </source>
</evidence>
<dbReference type="Pfam" id="PF17770">
    <property type="entry name" value="RNase_J_C"/>
    <property type="match status" value="1"/>
</dbReference>
<gene>
    <name evidence="5" type="primary">rnj</name>
    <name evidence="10" type="ORF">A2909_00325</name>
</gene>